<dbReference type="Pfam" id="PF14069">
    <property type="entry name" value="SpoVIF"/>
    <property type="match status" value="1"/>
</dbReference>
<evidence type="ECO:0008006" key="3">
    <source>
        <dbReference type="Google" id="ProtNLM"/>
    </source>
</evidence>
<organism evidence="1 2">
    <name type="scientific">Bacillus weihaiensis</name>
    <dbReference type="NCBI Taxonomy" id="1547283"/>
    <lineage>
        <taxon>Bacteria</taxon>
        <taxon>Bacillati</taxon>
        <taxon>Bacillota</taxon>
        <taxon>Bacilli</taxon>
        <taxon>Bacillales</taxon>
        <taxon>Bacillaceae</taxon>
        <taxon>Bacillus</taxon>
    </lineage>
</organism>
<dbReference type="OrthoDB" id="2474248at2"/>
<dbReference type="STRING" id="1547283.A9C19_08915"/>
<accession>A0A1L3MRA0</accession>
<dbReference type="EMBL" id="CP016020">
    <property type="protein sequence ID" value="APH04857.1"/>
    <property type="molecule type" value="Genomic_DNA"/>
</dbReference>
<name>A0A1L3MRA0_9BACI</name>
<evidence type="ECO:0000313" key="2">
    <source>
        <dbReference type="Proteomes" id="UP000181936"/>
    </source>
</evidence>
<dbReference type="RefSeq" id="WP_072579651.1">
    <property type="nucleotide sequence ID" value="NZ_CP016020.1"/>
</dbReference>
<dbReference type="KEGG" id="bwh:A9C19_08915"/>
<proteinExistence type="predicted"/>
<reference evidence="1 2" key="1">
    <citation type="journal article" date="2016" name="Sci. Rep.">
        <title>Complete genome sequence and transcriptomic analysis of a novel marine strain Bacillus weihaiensis reveals the mechanism of brown algae degradation.</title>
        <authorList>
            <person name="Zhu Y."/>
            <person name="Chen P."/>
            <person name="Bao Y."/>
            <person name="Men Y."/>
            <person name="Zeng Y."/>
            <person name="Yang J."/>
            <person name="Sun J."/>
            <person name="Sun Y."/>
        </authorList>
    </citation>
    <scope>NUCLEOTIDE SEQUENCE [LARGE SCALE GENOMIC DNA]</scope>
    <source>
        <strain evidence="1 2">Alg07</strain>
    </source>
</reference>
<dbReference type="Proteomes" id="UP000181936">
    <property type="component" value="Chromosome"/>
</dbReference>
<dbReference type="InterPro" id="IPR025942">
    <property type="entry name" value="SpoVIF"/>
</dbReference>
<gene>
    <name evidence="1" type="ORF">A9C19_08915</name>
</gene>
<dbReference type="AlphaFoldDB" id="A0A1L3MRA0"/>
<keyword evidence="2" id="KW-1185">Reference proteome</keyword>
<protein>
    <recommendedName>
        <fullName evidence="3">Stage VI sporulation protein F</fullName>
    </recommendedName>
</protein>
<evidence type="ECO:0000313" key="1">
    <source>
        <dbReference type="EMBL" id="APH04857.1"/>
    </source>
</evidence>
<sequence>MLNPKMLRKMEKKTGLDLSEIMEVTQSINKSKIQDEDGVRRIVNKLSKVSPKPIDQEMEEMIVHTVLNNKVPKGLVKFLDNMNFGK</sequence>